<dbReference type="SUPFAM" id="SSF56436">
    <property type="entry name" value="C-type lectin-like"/>
    <property type="match status" value="1"/>
</dbReference>
<gene>
    <name evidence="3" type="ORF">CCMP2556_LOCUS4613</name>
</gene>
<accession>A0ABP0I2N0</accession>
<dbReference type="InterPro" id="IPR016187">
    <property type="entry name" value="CTDL_fold"/>
</dbReference>
<keyword evidence="2" id="KW-0732">Signal</keyword>
<protein>
    <submittedName>
        <fullName evidence="3">Uncharacterized protein</fullName>
    </submittedName>
</protein>
<dbReference type="EMBL" id="CAXAMN010001892">
    <property type="protein sequence ID" value="CAK8996826.1"/>
    <property type="molecule type" value="Genomic_DNA"/>
</dbReference>
<evidence type="ECO:0000256" key="2">
    <source>
        <dbReference type="SAM" id="SignalP"/>
    </source>
</evidence>
<proteinExistence type="predicted"/>
<dbReference type="Proteomes" id="UP001642484">
    <property type="component" value="Unassembled WGS sequence"/>
</dbReference>
<organism evidence="3 4">
    <name type="scientific">Durusdinium trenchii</name>
    <dbReference type="NCBI Taxonomy" id="1381693"/>
    <lineage>
        <taxon>Eukaryota</taxon>
        <taxon>Sar</taxon>
        <taxon>Alveolata</taxon>
        <taxon>Dinophyceae</taxon>
        <taxon>Suessiales</taxon>
        <taxon>Symbiodiniaceae</taxon>
        <taxon>Durusdinium</taxon>
    </lineage>
</organism>
<comment type="caution">
    <text evidence="3">The sequence shown here is derived from an EMBL/GenBank/DDBJ whole genome shotgun (WGS) entry which is preliminary data.</text>
</comment>
<sequence>MPHYSASSRAVLLLAFVTWYPACGLESLRNAPKRPRDERSFVSKTLRYEDVTWDPGNRSCWELPAAQAKGFNLERCCYVQENQTWRARQRIRRRGEPNCWQIPGLSFHRCCGASALHAGNVVPAAQYAFRAVVAMTTIPPRLFDLKEVLLSLLRQSRRPDAIYLSVPYFYSRSWTPYEHPWWYKFMDPLVRLVRCEQDFRSNTGILCMLQYESAPDTRILVVDDDQLYHPFLLQRMLAISAEIPGAMIGGNCYHRPGIACWKHTKRGMCAVPNLVHTTYGILFQRRFFDAGIFNFDAAAQAILRAYPSGGPSRDYVITSCMLEDNVWWEAHLARKGIPRVLMANQMEAKTIAELAFGHGALTSSEDLVGYHHFHFDRQDPHSTAAALDTCTDALSVLWGPSLWPARAREVIAALVEEVAALSTLVASVGWWQADHVYAFVCSGRSLPQWRGAIRKHGGLDVQMHYLHILNMSSATPRRFVSEPFDQAAFFPAPILTEDDAMKLPHSKRLLPARHAPQREAAGSRRPLADLVELCPGAAVAPRPARGGARAPCSDFKAKILKHSCREGNPRERVEHIGAEGFAGVACWAPQQFCFSALLPRNRTWQINQESIAQCLPSTATFYHARRICQALGASLATMEQVIECCSMGCIGLMRVWLQSDVPECYEEFDSPMEAFPIEDPGSGVSPSEPLKWQDQQGLAETFLSQHEEARGTRIRWRERSFKAQNRR</sequence>
<feature type="signal peptide" evidence="2">
    <location>
        <begin position="1"/>
        <end position="24"/>
    </location>
</feature>
<evidence type="ECO:0000256" key="1">
    <source>
        <dbReference type="SAM" id="MobiDB-lite"/>
    </source>
</evidence>
<evidence type="ECO:0000313" key="4">
    <source>
        <dbReference type="Proteomes" id="UP001642484"/>
    </source>
</evidence>
<name>A0ABP0I2N0_9DINO</name>
<feature type="compositionally biased region" description="Basic and acidic residues" evidence="1">
    <location>
        <begin position="706"/>
        <end position="721"/>
    </location>
</feature>
<feature type="chain" id="PRO_5047160409" evidence="2">
    <location>
        <begin position="25"/>
        <end position="727"/>
    </location>
</feature>
<feature type="region of interest" description="Disordered" evidence="1">
    <location>
        <begin position="706"/>
        <end position="727"/>
    </location>
</feature>
<keyword evidence="4" id="KW-1185">Reference proteome</keyword>
<evidence type="ECO:0000313" key="3">
    <source>
        <dbReference type="EMBL" id="CAK8996826.1"/>
    </source>
</evidence>
<reference evidence="3 4" key="1">
    <citation type="submission" date="2024-02" db="EMBL/GenBank/DDBJ databases">
        <authorList>
            <person name="Chen Y."/>
            <person name="Shah S."/>
            <person name="Dougan E. K."/>
            <person name="Thang M."/>
            <person name="Chan C."/>
        </authorList>
    </citation>
    <scope>NUCLEOTIDE SEQUENCE [LARGE SCALE GENOMIC DNA]</scope>
</reference>